<dbReference type="Proteomes" id="UP000000383">
    <property type="component" value="Chromosome"/>
</dbReference>
<dbReference type="KEGG" id="meh:M301_1778"/>
<dbReference type="InterPro" id="IPR016181">
    <property type="entry name" value="Acyl_CoA_acyltransferase"/>
</dbReference>
<evidence type="ECO:0000313" key="2">
    <source>
        <dbReference type="Proteomes" id="UP000000383"/>
    </source>
</evidence>
<reference evidence="1 2" key="2">
    <citation type="journal article" date="2011" name="J. Bacteriol.">
        <title>Genomes of three methylotrophs from a single niche uncover genetic and metabolic divergence of Methylophilaceae.</title>
        <authorList>
            <person name="Lapidus A."/>
            <person name="Clum A."/>
            <person name="Labutti K."/>
            <person name="Kaluzhnaya M.G."/>
            <person name="Lim S."/>
            <person name="Beck D.A."/>
            <person name="Glavina Del Rio T."/>
            <person name="Nolan M."/>
            <person name="Mavromatis K."/>
            <person name="Huntemann M."/>
            <person name="Lucas S."/>
            <person name="Lidstrom M.E."/>
            <person name="Ivanova N."/>
            <person name="Chistoserdova L."/>
        </authorList>
    </citation>
    <scope>NUCLEOTIDE SEQUENCE [LARGE SCALE GENOMIC DNA]</scope>
    <source>
        <strain evidence="1 2">301</strain>
    </source>
</reference>
<evidence type="ECO:0008006" key="3">
    <source>
        <dbReference type="Google" id="ProtNLM"/>
    </source>
</evidence>
<evidence type="ECO:0000313" key="1">
    <source>
        <dbReference type="EMBL" id="ADI30155.1"/>
    </source>
</evidence>
<dbReference type="Pfam" id="PF04339">
    <property type="entry name" value="FemAB_like"/>
    <property type="match status" value="1"/>
</dbReference>
<gene>
    <name evidence="1" type="ordered locus">M301_1778</name>
</gene>
<dbReference type="RefSeq" id="WP_013148467.1">
    <property type="nucleotide sequence ID" value="NC_014207.1"/>
</dbReference>
<dbReference type="OrthoDB" id="8533828at2"/>
<dbReference type="SUPFAM" id="SSF55729">
    <property type="entry name" value="Acyl-CoA N-acyltransferases (Nat)"/>
    <property type="match status" value="1"/>
</dbReference>
<protein>
    <recommendedName>
        <fullName evidence="3">BioF2-like acetyltransferase domain-containing protein</fullName>
    </recommendedName>
</protein>
<organism evidence="1 2">
    <name type="scientific">Methylotenera versatilis (strain 301)</name>
    <dbReference type="NCBI Taxonomy" id="666681"/>
    <lineage>
        <taxon>Bacteria</taxon>
        <taxon>Pseudomonadati</taxon>
        <taxon>Pseudomonadota</taxon>
        <taxon>Betaproteobacteria</taxon>
        <taxon>Nitrosomonadales</taxon>
        <taxon>Methylophilaceae</taxon>
        <taxon>Methylotenera</taxon>
    </lineage>
</organism>
<dbReference type="InterPro" id="IPR007434">
    <property type="entry name" value="FemAB-like"/>
</dbReference>
<dbReference type="eggNOG" id="COG3146">
    <property type="taxonomic scope" value="Bacteria"/>
</dbReference>
<accession>D7DJC0</accession>
<name>D7DJC0_METV0</name>
<sequence length="384" mass="43741">MVEYTINWLNSESEIASELWEVCFPAPFEGSWWYQALEQCGIADQFTFLYAQVSDAKGPIAIAPAFVMNVPMRLVLPPLLLPLANIIGKVIPSALYQRTLFIGSPCSDEGRVGMLRHANRAEVLRLVNDSMVLQARKLNASMRVWKDFPQEYAPDFAAFPSNLFPLVSFPGTVVELPNSTKEGYLSTLKSSRRNKLKKKLKAAAGAPVDVEVIQQPDSARMGEIFNLFWQTYEKGSTKFERLNRKFFDLISAEKHSYFVVLKERESKRVVAFMLCFAIGDHVINKFIGIDYTKPKEWFLYFRLWEAAVDWSASIKAKAIQSGQTGYSAKIELGNQLVSFTNYCAHKNPVIHWVYAKVAKTINWDTLDEDLAIYLQAYPDEKPRF</sequence>
<dbReference type="STRING" id="666681.M301_1778"/>
<proteinExistence type="predicted"/>
<dbReference type="AlphaFoldDB" id="D7DJC0"/>
<dbReference type="EMBL" id="CP002056">
    <property type="protein sequence ID" value="ADI30155.1"/>
    <property type="molecule type" value="Genomic_DNA"/>
</dbReference>
<reference evidence="2" key="1">
    <citation type="submission" date="2010-05" db="EMBL/GenBank/DDBJ databases">
        <title>Complete sequence of Methylotenera sp. 301.</title>
        <authorList>
            <person name="Lucas S."/>
            <person name="Copeland A."/>
            <person name="Lapidus A."/>
            <person name="Cheng J.-F."/>
            <person name="Bruce D."/>
            <person name="Goodwin L."/>
            <person name="Pitluck S."/>
            <person name="Clum A."/>
            <person name="Land M."/>
            <person name="Hauser L."/>
            <person name="Kyrpides N."/>
            <person name="Ivanova N."/>
            <person name="Chistoservova L."/>
            <person name="Kalyuzhnaya M."/>
            <person name="Woyke T."/>
        </authorList>
    </citation>
    <scope>NUCLEOTIDE SEQUENCE [LARGE SCALE GENOMIC DNA]</scope>
    <source>
        <strain evidence="2">301</strain>
    </source>
</reference>
<dbReference type="Gene3D" id="3.40.630.30">
    <property type="match status" value="1"/>
</dbReference>
<keyword evidence="2" id="KW-1185">Reference proteome</keyword>
<dbReference type="HOGENOM" id="CLU_686626_0_0_4"/>